<evidence type="ECO:0000256" key="8">
    <source>
        <dbReference type="ARBA" id="ARBA00041958"/>
    </source>
</evidence>
<keyword evidence="5" id="KW-0802">TPR repeat</keyword>
<keyword evidence="3" id="KW-0963">Cytoplasm</keyword>
<evidence type="ECO:0000313" key="11">
    <source>
        <dbReference type="Proteomes" id="UP000694924"/>
    </source>
</evidence>
<dbReference type="PANTHER" id="PTHR16056">
    <property type="entry name" value="REGULATOR OF MICROTUBULE DYNAMICS PROTEIN"/>
    <property type="match status" value="1"/>
</dbReference>
<keyword evidence="10" id="KW-0472">Membrane</keyword>
<keyword evidence="4" id="KW-0677">Repeat</keyword>
<reference evidence="12 13" key="1">
    <citation type="submission" date="2025-05" db="UniProtKB">
        <authorList>
            <consortium name="RefSeq"/>
        </authorList>
    </citation>
    <scope>IDENTIFICATION</scope>
    <source>
        <tissue evidence="12 13">Whole body</tissue>
    </source>
</reference>
<evidence type="ECO:0000256" key="4">
    <source>
        <dbReference type="ARBA" id="ARBA00022737"/>
    </source>
</evidence>
<dbReference type="InterPro" id="IPR049039">
    <property type="entry name" value="RMD1-3_a_helical_rpt"/>
</dbReference>
<evidence type="ECO:0000256" key="10">
    <source>
        <dbReference type="SAM" id="Phobius"/>
    </source>
</evidence>
<dbReference type="PANTHER" id="PTHR16056:SF16">
    <property type="entry name" value="REGULATOR OF MICROTUBULE DYNAMICS PROTEIN 1"/>
    <property type="match status" value="1"/>
</dbReference>
<proteinExistence type="predicted"/>
<feature type="compositionally biased region" description="Polar residues" evidence="9">
    <location>
        <begin position="73"/>
        <end position="88"/>
    </location>
</feature>
<dbReference type="RefSeq" id="XP_015184499.1">
    <property type="nucleotide sequence ID" value="XM_015329013.1"/>
</dbReference>
<evidence type="ECO:0000313" key="12">
    <source>
        <dbReference type="RefSeq" id="XP_015184498.1"/>
    </source>
</evidence>
<dbReference type="Gene3D" id="1.25.40.10">
    <property type="entry name" value="Tetratricopeptide repeat domain"/>
    <property type="match status" value="1"/>
</dbReference>
<keyword evidence="11" id="KW-1185">Reference proteome</keyword>
<dbReference type="RefSeq" id="XP_015184498.1">
    <property type="nucleotide sequence ID" value="XM_015329012.1"/>
</dbReference>
<dbReference type="Pfam" id="PF21033">
    <property type="entry name" value="RMD1-3"/>
    <property type="match status" value="1"/>
</dbReference>
<keyword evidence="6" id="KW-0206">Cytoskeleton</keyword>
<feature type="region of interest" description="Disordered" evidence="9">
    <location>
        <begin position="63"/>
        <end position="88"/>
    </location>
</feature>
<evidence type="ECO:0000256" key="7">
    <source>
        <dbReference type="ARBA" id="ARBA00039966"/>
    </source>
</evidence>
<evidence type="ECO:0000256" key="2">
    <source>
        <dbReference type="ARBA" id="ARBA00011375"/>
    </source>
</evidence>
<comment type="subcellular location">
    <subcellularLocation>
        <location evidence="1">Cytoplasm</location>
        <location evidence="1">Cytoskeleton</location>
    </subcellularLocation>
</comment>
<gene>
    <name evidence="12 13" type="primary">LOC107070631</name>
</gene>
<dbReference type="GeneID" id="107070631"/>
<keyword evidence="10" id="KW-0812">Transmembrane</keyword>
<dbReference type="InterPro" id="IPR011990">
    <property type="entry name" value="TPR-like_helical_dom_sf"/>
</dbReference>
<evidence type="ECO:0000256" key="6">
    <source>
        <dbReference type="ARBA" id="ARBA00023212"/>
    </source>
</evidence>
<evidence type="ECO:0000256" key="9">
    <source>
        <dbReference type="SAM" id="MobiDB-lite"/>
    </source>
</evidence>
<feature type="transmembrane region" description="Helical" evidence="10">
    <location>
        <begin position="6"/>
        <end position="29"/>
    </location>
</feature>
<accession>A0ABM1IWB2</accession>
<evidence type="ECO:0000256" key="1">
    <source>
        <dbReference type="ARBA" id="ARBA00004245"/>
    </source>
</evidence>
<protein>
    <recommendedName>
        <fullName evidence="7">Regulator of microtubule dynamics protein 1</fullName>
    </recommendedName>
    <alternativeName>
        <fullName evidence="8">Protein FAM82B</fullName>
    </alternativeName>
</protein>
<evidence type="ECO:0000256" key="5">
    <source>
        <dbReference type="ARBA" id="ARBA00022803"/>
    </source>
</evidence>
<evidence type="ECO:0000313" key="13">
    <source>
        <dbReference type="RefSeq" id="XP_015184499.1"/>
    </source>
</evidence>
<comment type="subunit">
    <text evidence="2">Interacts with microtubules.</text>
</comment>
<dbReference type="Proteomes" id="UP000694924">
    <property type="component" value="Unplaced"/>
</dbReference>
<sequence length="366" mass="41616">MSNLESKALIAAAIGVTVGVISVAGMFFYQQFLNKQKYQAGNNSLEPVYQSLAKLQKEVEALRQQQKRKKRSTSLNRKNTLSSNDNTYVSTENDLDSYSTAGTDIADDEFFDCSDVEDGTEDIESRESTSINQLETELMTIDAQDRTEEQNECTTYYKLKELIELHPHNVGVIWRFARACYSCISNFTDVEHKTEIISEGLKACERVIDVEDADLHKWYAILIGTHGEYLPTAEKIKNGTVFKNHVMIALKIRPKDPSLHHLLGRFQFELSGLSWFEKKLASTFFAEPPNASYDEAIESFEQAEELATVPHLENRLFLSKAYIAKSNFKKAVHLLDDICQQSVVTKEEQNVQSEAKKLLETHSKYL</sequence>
<organism evidence="11 13">
    <name type="scientific">Polistes dominula</name>
    <name type="common">European paper wasp</name>
    <name type="synonym">Vespa dominula</name>
    <dbReference type="NCBI Taxonomy" id="743375"/>
    <lineage>
        <taxon>Eukaryota</taxon>
        <taxon>Metazoa</taxon>
        <taxon>Ecdysozoa</taxon>
        <taxon>Arthropoda</taxon>
        <taxon>Hexapoda</taxon>
        <taxon>Insecta</taxon>
        <taxon>Pterygota</taxon>
        <taxon>Neoptera</taxon>
        <taxon>Endopterygota</taxon>
        <taxon>Hymenoptera</taxon>
        <taxon>Apocrita</taxon>
        <taxon>Aculeata</taxon>
        <taxon>Vespoidea</taxon>
        <taxon>Vespidae</taxon>
        <taxon>Polistinae</taxon>
        <taxon>Polistini</taxon>
        <taxon>Polistes</taxon>
    </lineage>
</organism>
<keyword evidence="10" id="KW-1133">Transmembrane helix</keyword>
<name>A0ABM1IWB2_POLDO</name>
<evidence type="ECO:0000256" key="3">
    <source>
        <dbReference type="ARBA" id="ARBA00022490"/>
    </source>
</evidence>